<keyword evidence="3" id="KW-0808">Transferase</keyword>
<dbReference type="Proteomes" id="UP000217199">
    <property type="component" value="Unassembled WGS sequence"/>
</dbReference>
<dbReference type="AlphaFoldDB" id="A0A286UMJ3"/>
<organism evidence="13 14">
    <name type="scientific">Pyrrhoderma noxium</name>
    <dbReference type="NCBI Taxonomy" id="2282107"/>
    <lineage>
        <taxon>Eukaryota</taxon>
        <taxon>Fungi</taxon>
        <taxon>Dikarya</taxon>
        <taxon>Basidiomycota</taxon>
        <taxon>Agaricomycotina</taxon>
        <taxon>Agaricomycetes</taxon>
        <taxon>Hymenochaetales</taxon>
        <taxon>Hymenochaetaceae</taxon>
        <taxon>Pyrrhoderma</taxon>
    </lineage>
</organism>
<evidence type="ECO:0000256" key="6">
    <source>
        <dbReference type="ARBA" id="ARBA00022989"/>
    </source>
</evidence>
<feature type="region of interest" description="Disordered" evidence="10">
    <location>
        <begin position="383"/>
        <end position="403"/>
    </location>
</feature>
<dbReference type="PIRSF" id="PIRSF005225">
    <property type="entry name" value="LAG1_LAC1"/>
    <property type="match status" value="1"/>
</dbReference>
<dbReference type="InterPro" id="IPR006634">
    <property type="entry name" value="TLC-dom"/>
</dbReference>
<feature type="compositionally biased region" description="Low complexity" evidence="10">
    <location>
        <begin position="33"/>
        <end position="45"/>
    </location>
</feature>
<evidence type="ECO:0000256" key="7">
    <source>
        <dbReference type="ARBA" id="ARBA00023136"/>
    </source>
</evidence>
<gene>
    <name evidence="13" type="ORF">PNOK_0345800</name>
</gene>
<dbReference type="GO" id="GO:0050291">
    <property type="term" value="F:sphingosine N-acyltransferase activity"/>
    <property type="evidence" value="ECO:0007669"/>
    <property type="project" value="InterPro"/>
</dbReference>
<comment type="similarity">
    <text evidence="2">Belongs to the sphingosine N-acyltransferase family.</text>
</comment>
<evidence type="ECO:0000256" key="1">
    <source>
        <dbReference type="ARBA" id="ARBA00004477"/>
    </source>
</evidence>
<evidence type="ECO:0000256" key="10">
    <source>
        <dbReference type="SAM" id="MobiDB-lite"/>
    </source>
</evidence>
<dbReference type="SMART" id="SM00724">
    <property type="entry name" value="TLC"/>
    <property type="match status" value="1"/>
</dbReference>
<evidence type="ECO:0000256" key="3">
    <source>
        <dbReference type="ARBA" id="ARBA00022679"/>
    </source>
</evidence>
<keyword evidence="5" id="KW-0256">Endoplasmic reticulum</keyword>
<dbReference type="OrthoDB" id="3053196at2759"/>
<feature type="transmembrane region" description="Helical" evidence="11">
    <location>
        <begin position="298"/>
        <end position="326"/>
    </location>
</feature>
<sequence length="403" mass="47888">MSKQLRRKISGPIQNIENDPRHHLTGAFLPQTPDSSRPSSPNRPSFKLHNDFYSSKGLWNDIKTLRWMRVPSSSFKLLLIPIVAYCVLFAFGVKSNPFEPMLFISYPVETSSPDDPRYAKGWLDIVFIAYHIIVYSFVRQFTILKIIFPVARKLGIKKQAKLDRFGEQAYSMLYYGGMGFWGIYIMQFLPTWWYKVEYFWIDYPHWDMIPVLKRYYLMHFSYWIQQLLILALKIEKPRKDFNELVAHHFVTLWLIGWSYGINLTLIGNAVFVSMDIPDTFLALSKLCNYLNLERTKIVTFAVFTVIWTYFRHWLNIVILHSVWIHFDLIPETAKFWSPPDGVWMVWWMRYQIFAPILLLQFLNLFWYFFILRIGARAILGQNATDDRSDDEDDGNDEDEEKEE</sequence>
<keyword evidence="4 9" id="KW-0812">Transmembrane</keyword>
<dbReference type="GO" id="GO:0046513">
    <property type="term" value="P:ceramide biosynthetic process"/>
    <property type="evidence" value="ECO:0007669"/>
    <property type="project" value="InterPro"/>
</dbReference>
<feature type="transmembrane region" description="Helical" evidence="11">
    <location>
        <begin position="346"/>
        <end position="369"/>
    </location>
</feature>
<name>A0A286UMJ3_9AGAM</name>
<evidence type="ECO:0000256" key="9">
    <source>
        <dbReference type="PROSITE-ProRule" id="PRU00205"/>
    </source>
</evidence>
<feature type="transmembrane region" description="Helical" evidence="11">
    <location>
        <begin position="75"/>
        <end position="93"/>
    </location>
</feature>
<feature type="domain" description="TLC" evidence="12">
    <location>
        <begin position="160"/>
        <end position="379"/>
    </location>
</feature>
<dbReference type="PANTHER" id="PTHR12560">
    <property type="entry name" value="LONGEVITY ASSURANCE FACTOR 1 LAG1"/>
    <property type="match status" value="1"/>
</dbReference>
<keyword evidence="6 11" id="KW-1133">Transmembrane helix</keyword>
<dbReference type="PROSITE" id="PS50922">
    <property type="entry name" value="TLC"/>
    <property type="match status" value="1"/>
</dbReference>
<dbReference type="InParanoid" id="A0A286UMJ3"/>
<dbReference type="EMBL" id="NBII01000003">
    <property type="protein sequence ID" value="PAV20831.1"/>
    <property type="molecule type" value="Genomic_DNA"/>
</dbReference>
<dbReference type="GO" id="GO:0005789">
    <property type="term" value="C:endoplasmic reticulum membrane"/>
    <property type="evidence" value="ECO:0007669"/>
    <property type="project" value="UniProtKB-SubCell"/>
</dbReference>
<comment type="subcellular location">
    <subcellularLocation>
        <location evidence="1">Endoplasmic reticulum membrane</location>
        <topology evidence="1">Multi-pass membrane protein</topology>
    </subcellularLocation>
</comment>
<feature type="transmembrane region" description="Helical" evidence="11">
    <location>
        <begin position="172"/>
        <end position="194"/>
    </location>
</feature>
<evidence type="ECO:0000256" key="5">
    <source>
        <dbReference type="ARBA" id="ARBA00022824"/>
    </source>
</evidence>
<keyword evidence="7 9" id="KW-0472">Membrane</keyword>
<dbReference type="STRING" id="2282107.A0A286UMJ3"/>
<accession>A0A286UMJ3</accession>
<evidence type="ECO:0000313" key="14">
    <source>
        <dbReference type="Proteomes" id="UP000217199"/>
    </source>
</evidence>
<dbReference type="InterPro" id="IPR016439">
    <property type="entry name" value="Lag1/Lac1-like"/>
</dbReference>
<evidence type="ECO:0000256" key="11">
    <source>
        <dbReference type="SAM" id="Phobius"/>
    </source>
</evidence>
<evidence type="ECO:0000256" key="8">
    <source>
        <dbReference type="ARBA" id="ARBA00023180"/>
    </source>
</evidence>
<evidence type="ECO:0000259" key="12">
    <source>
        <dbReference type="PROSITE" id="PS50922"/>
    </source>
</evidence>
<keyword evidence="14" id="KW-1185">Reference proteome</keyword>
<feature type="transmembrane region" description="Helical" evidence="11">
    <location>
        <begin position="125"/>
        <end position="151"/>
    </location>
</feature>
<dbReference type="Pfam" id="PF03798">
    <property type="entry name" value="TRAM_LAG1_CLN8"/>
    <property type="match status" value="1"/>
</dbReference>
<feature type="compositionally biased region" description="Acidic residues" evidence="10">
    <location>
        <begin position="387"/>
        <end position="403"/>
    </location>
</feature>
<comment type="caution">
    <text evidence="13">The sequence shown here is derived from an EMBL/GenBank/DDBJ whole genome shotgun (WGS) entry which is preliminary data.</text>
</comment>
<evidence type="ECO:0000256" key="2">
    <source>
        <dbReference type="ARBA" id="ARBA00009808"/>
    </source>
</evidence>
<dbReference type="FunCoup" id="A0A286UMJ3">
    <property type="interactions" value="277"/>
</dbReference>
<evidence type="ECO:0000313" key="13">
    <source>
        <dbReference type="EMBL" id="PAV20831.1"/>
    </source>
</evidence>
<feature type="region of interest" description="Disordered" evidence="10">
    <location>
        <begin position="1"/>
        <end position="45"/>
    </location>
</feature>
<keyword evidence="8" id="KW-0325">Glycoprotein</keyword>
<dbReference type="PANTHER" id="PTHR12560:SF11">
    <property type="entry name" value="CERAMIDE SYNTHASE LAC1-RELATED"/>
    <property type="match status" value="1"/>
</dbReference>
<protein>
    <submittedName>
        <fullName evidence="13">Longevity assurance s LAG1 LAC1</fullName>
    </submittedName>
</protein>
<proteinExistence type="inferred from homology"/>
<evidence type="ECO:0000256" key="4">
    <source>
        <dbReference type="ARBA" id="ARBA00022692"/>
    </source>
</evidence>
<reference evidence="13 14" key="1">
    <citation type="journal article" date="2017" name="Mol. Ecol.">
        <title>Comparative and population genomic landscape of Phellinus noxius: A hypervariable fungus causing root rot in trees.</title>
        <authorList>
            <person name="Chung C.L."/>
            <person name="Lee T.J."/>
            <person name="Akiba M."/>
            <person name="Lee H.H."/>
            <person name="Kuo T.H."/>
            <person name="Liu D."/>
            <person name="Ke H.M."/>
            <person name="Yokoi T."/>
            <person name="Roa M.B."/>
            <person name="Lu M.J."/>
            <person name="Chang Y.Y."/>
            <person name="Ann P.J."/>
            <person name="Tsai J.N."/>
            <person name="Chen C.Y."/>
            <person name="Tzean S.S."/>
            <person name="Ota Y."/>
            <person name="Hattori T."/>
            <person name="Sahashi N."/>
            <person name="Liou R.F."/>
            <person name="Kikuchi T."/>
            <person name="Tsai I.J."/>
        </authorList>
    </citation>
    <scope>NUCLEOTIDE SEQUENCE [LARGE SCALE GENOMIC DNA]</scope>
    <source>
        <strain evidence="13 14">FFPRI411160</strain>
    </source>
</reference>